<comment type="caution">
    <text evidence="1">The sequence shown here is derived from an EMBL/GenBank/DDBJ whole genome shotgun (WGS) entry which is preliminary data.</text>
</comment>
<dbReference type="Proteomes" id="UP000807504">
    <property type="component" value="Unassembled WGS sequence"/>
</dbReference>
<keyword evidence="2" id="KW-1185">Reference proteome</keyword>
<reference evidence="1" key="1">
    <citation type="journal article" date="2020" name="bioRxiv">
        <title>Chromosome-level reference genome of the European wasp spider Argiope bruennichi: a resource for studies on range expansion and evolutionary adaptation.</title>
        <authorList>
            <person name="Sheffer M.M."/>
            <person name="Hoppe A."/>
            <person name="Krehenwinkel H."/>
            <person name="Uhl G."/>
            <person name="Kuss A.W."/>
            <person name="Jensen L."/>
            <person name="Jensen C."/>
            <person name="Gillespie R.G."/>
            <person name="Hoff K.J."/>
            <person name="Prost S."/>
        </authorList>
    </citation>
    <scope>NUCLEOTIDE SEQUENCE</scope>
</reference>
<reference evidence="1" key="2">
    <citation type="submission" date="2020-06" db="EMBL/GenBank/DDBJ databases">
        <authorList>
            <person name="Sheffer M."/>
        </authorList>
    </citation>
    <scope>NUCLEOTIDE SEQUENCE</scope>
</reference>
<gene>
    <name evidence="1" type="ORF">HNY73_015721</name>
</gene>
<name>A0A8T0EJW8_ARGBR</name>
<dbReference type="EMBL" id="JABXBU010002227">
    <property type="protein sequence ID" value="KAF8773026.1"/>
    <property type="molecule type" value="Genomic_DNA"/>
</dbReference>
<accession>A0A8T0EJW8</accession>
<sequence>MEQKLKKDIASVVENSPIPFREKMNANEDKVTSFGNKVVSMEIKSEVKKYCKVREDIGKGLEQKFGRRWERLKKADSMNMRDPKVIFTPSLAPISSRHSTEKHLAGITTQRLYVAELWMESSS</sequence>
<evidence type="ECO:0000313" key="2">
    <source>
        <dbReference type="Proteomes" id="UP000807504"/>
    </source>
</evidence>
<organism evidence="1 2">
    <name type="scientific">Argiope bruennichi</name>
    <name type="common">Wasp spider</name>
    <name type="synonym">Aranea bruennichi</name>
    <dbReference type="NCBI Taxonomy" id="94029"/>
    <lineage>
        <taxon>Eukaryota</taxon>
        <taxon>Metazoa</taxon>
        <taxon>Ecdysozoa</taxon>
        <taxon>Arthropoda</taxon>
        <taxon>Chelicerata</taxon>
        <taxon>Arachnida</taxon>
        <taxon>Araneae</taxon>
        <taxon>Araneomorphae</taxon>
        <taxon>Entelegynae</taxon>
        <taxon>Araneoidea</taxon>
        <taxon>Araneidae</taxon>
        <taxon>Argiope</taxon>
    </lineage>
</organism>
<dbReference type="AlphaFoldDB" id="A0A8T0EJW8"/>
<protein>
    <submittedName>
        <fullName evidence="1">Uncharacterized protein</fullName>
    </submittedName>
</protein>
<proteinExistence type="predicted"/>
<evidence type="ECO:0000313" key="1">
    <source>
        <dbReference type="EMBL" id="KAF8773026.1"/>
    </source>
</evidence>